<dbReference type="Gene3D" id="1.20.1530.20">
    <property type="match status" value="1"/>
</dbReference>
<keyword evidence="6 7" id="KW-0472">Membrane</keyword>
<feature type="transmembrane region" description="Helical" evidence="7">
    <location>
        <begin position="266"/>
        <end position="286"/>
    </location>
</feature>
<sequence length="358" mass="40135">CLLVLGKGRVIVKVKQRSETAAFVETSIEAIVIRQKRIIDVVFHVSVAILVTVMYVNFGCALKWNELRNSLKRPVGPAIGFIGQFLFMPLLSFFIGRLLFPRNPEMQLGMFFTGVSPGGGASNMWAVILGLNIDLSITMTTISTFGAFAMMPIWLFTLGKVIFDDAKLDVPYQMISMYAMTLVIPLFIGFLIQKYMKRVAAFLVRILKAFSALLLIFIVVFAIVTNLYLFKLFSWQILVAGLGLPWLGYTVAWLLAVFFKQPNKDALVIAIETGIQNTGISIYLLRFCLSQPEADLTTVVPVSVAIMTPIPLLLLWIAQKFRNRCFKKRKYTPHENSELNSPLSEMSVDNHFAPSTIS</sequence>
<name>A0ABM1N0Y0_NICVS</name>
<dbReference type="InterPro" id="IPR004710">
    <property type="entry name" value="Bilac:Na_transpt"/>
</dbReference>
<evidence type="ECO:0000256" key="7">
    <source>
        <dbReference type="SAM" id="Phobius"/>
    </source>
</evidence>
<evidence type="ECO:0000256" key="3">
    <source>
        <dbReference type="ARBA" id="ARBA00022692"/>
    </source>
</evidence>
<dbReference type="PANTHER" id="PTHR10361:SF28">
    <property type="entry name" value="P3 PROTEIN-RELATED"/>
    <property type="match status" value="1"/>
</dbReference>
<evidence type="ECO:0000313" key="8">
    <source>
        <dbReference type="Proteomes" id="UP000695000"/>
    </source>
</evidence>
<evidence type="ECO:0000313" key="9">
    <source>
        <dbReference type="RefSeq" id="XP_017780480.1"/>
    </source>
</evidence>
<dbReference type="InterPro" id="IPR038770">
    <property type="entry name" value="Na+/solute_symporter_sf"/>
</dbReference>
<keyword evidence="3 7" id="KW-0812">Transmembrane</keyword>
<evidence type="ECO:0000256" key="4">
    <source>
        <dbReference type="ARBA" id="ARBA00022847"/>
    </source>
</evidence>
<feature type="transmembrane region" description="Helical" evidence="7">
    <location>
        <begin position="298"/>
        <end position="318"/>
    </location>
</feature>
<keyword evidence="5 7" id="KW-1133">Transmembrane helix</keyword>
<feature type="transmembrane region" description="Helical" evidence="7">
    <location>
        <begin position="235"/>
        <end position="259"/>
    </location>
</feature>
<comment type="similarity">
    <text evidence="2">Belongs to the bile acid:sodium symporter (BASS) (TC 2.A.28) family.</text>
</comment>
<comment type="subcellular location">
    <subcellularLocation>
        <location evidence="1">Membrane</location>
        <topology evidence="1">Multi-pass membrane protein</topology>
    </subcellularLocation>
</comment>
<feature type="transmembrane region" description="Helical" evidence="7">
    <location>
        <begin position="78"/>
        <end position="100"/>
    </location>
</feature>
<dbReference type="InterPro" id="IPR002657">
    <property type="entry name" value="BilAc:Na_symport/Acr3"/>
</dbReference>
<accession>A0ABM1N0Y0</accession>
<dbReference type="RefSeq" id="XP_017780480.1">
    <property type="nucleotide sequence ID" value="XM_017924991.1"/>
</dbReference>
<evidence type="ECO:0000256" key="5">
    <source>
        <dbReference type="ARBA" id="ARBA00022989"/>
    </source>
</evidence>
<evidence type="ECO:0000256" key="6">
    <source>
        <dbReference type="ARBA" id="ARBA00023136"/>
    </source>
</evidence>
<reference evidence="9" key="1">
    <citation type="submission" date="2025-08" db="UniProtKB">
        <authorList>
            <consortium name="RefSeq"/>
        </authorList>
    </citation>
    <scope>IDENTIFICATION</scope>
    <source>
        <tissue evidence="9">Whole Larva</tissue>
    </source>
</reference>
<proteinExistence type="inferred from homology"/>
<feature type="transmembrane region" description="Helical" evidence="7">
    <location>
        <begin position="133"/>
        <end position="155"/>
    </location>
</feature>
<dbReference type="GeneID" id="108565488"/>
<evidence type="ECO:0000256" key="1">
    <source>
        <dbReference type="ARBA" id="ARBA00004141"/>
    </source>
</evidence>
<keyword evidence="4" id="KW-0813">Transport</keyword>
<evidence type="ECO:0000256" key="2">
    <source>
        <dbReference type="ARBA" id="ARBA00006528"/>
    </source>
</evidence>
<feature type="non-terminal residue" evidence="9">
    <location>
        <position position="1"/>
    </location>
</feature>
<organism evidence="8 9">
    <name type="scientific">Nicrophorus vespilloides</name>
    <name type="common">Boreal carrion beetle</name>
    <dbReference type="NCBI Taxonomy" id="110193"/>
    <lineage>
        <taxon>Eukaryota</taxon>
        <taxon>Metazoa</taxon>
        <taxon>Ecdysozoa</taxon>
        <taxon>Arthropoda</taxon>
        <taxon>Hexapoda</taxon>
        <taxon>Insecta</taxon>
        <taxon>Pterygota</taxon>
        <taxon>Neoptera</taxon>
        <taxon>Endopterygota</taxon>
        <taxon>Coleoptera</taxon>
        <taxon>Polyphaga</taxon>
        <taxon>Staphyliniformia</taxon>
        <taxon>Silphidae</taxon>
        <taxon>Nicrophorinae</taxon>
        <taxon>Nicrophorus</taxon>
    </lineage>
</organism>
<feature type="transmembrane region" description="Helical" evidence="7">
    <location>
        <begin position="38"/>
        <end position="58"/>
    </location>
</feature>
<dbReference type="PANTHER" id="PTHR10361">
    <property type="entry name" value="SODIUM-BILE ACID COTRANSPORTER"/>
    <property type="match status" value="1"/>
</dbReference>
<protein>
    <submittedName>
        <fullName evidence="9">P3 protein-like</fullName>
    </submittedName>
</protein>
<keyword evidence="4" id="KW-0769">Symport</keyword>
<dbReference type="Proteomes" id="UP000695000">
    <property type="component" value="Unplaced"/>
</dbReference>
<keyword evidence="8" id="KW-1185">Reference proteome</keyword>
<feature type="transmembrane region" description="Helical" evidence="7">
    <location>
        <begin position="175"/>
        <end position="192"/>
    </location>
</feature>
<gene>
    <name evidence="9" type="primary">LOC108565488</name>
</gene>
<dbReference type="Pfam" id="PF01758">
    <property type="entry name" value="SBF"/>
    <property type="match status" value="1"/>
</dbReference>
<feature type="transmembrane region" description="Helical" evidence="7">
    <location>
        <begin position="204"/>
        <end position="229"/>
    </location>
</feature>